<evidence type="ECO:0000259" key="5">
    <source>
        <dbReference type="PROSITE" id="PS50206"/>
    </source>
</evidence>
<evidence type="ECO:0000256" key="4">
    <source>
        <dbReference type="SAM" id="MobiDB-lite"/>
    </source>
</evidence>
<evidence type="ECO:0000256" key="3">
    <source>
        <dbReference type="ARBA" id="ARBA00022833"/>
    </source>
</evidence>
<dbReference type="SMART" id="SM00450">
    <property type="entry name" value="RHOD"/>
    <property type="match status" value="1"/>
</dbReference>
<keyword evidence="7" id="KW-1185">Reference proteome</keyword>
<proteinExistence type="predicted"/>
<feature type="compositionally biased region" description="Gly residues" evidence="4">
    <location>
        <begin position="535"/>
        <end position="547"/>
    </location>
</feature>
<dbReference type="Gene3D" id="3.40.250.10">
    <property type="entry name" value="Rhodanese-like domain"/>
    <property type="match status" value="1"/>
</dbReference>
<dbReference type="GO" id="GO:0008270">
    <property type="term" value="F:zinc ion binding"/>
    <property type="evidence" value="ECO:0007669"/>
    <property type="project" value="UniProtKB-KW"/>
</dbReference>
<feature type="region of interest" description="Disordered" evidence="4">
    <location>
        <begin position="494"/>
        <end position="547"/>
    </location>
</feature>
<evidence type="ECO:0000256" key="1">
    <source>
        <dbReference type="ARBA" id="ARBA00022723"/>
    </source>
</evidence>
<dbReference type="OrthoDB" id="496335at2759"/>
<name>A0A835XIR1_9CHLO</name>
<accession>A0A835XIR1</accession>
<sequence>MACGLLEFKSDSAAVIAAGTAFARTLLQTQTLHAAARELAYAARSLPAIPAGAGSAALARHADGGLCEALYRCLFKALTLVTGILYACELPARAQEVRYELLADMAAILVETQLLEHAARLLLLLRCSQPPNFDSGSTAAPAAAKRFAATYARLAWQARNERPKLEEAGRPAAVAHLRMVLSRPCTRHAVTVLGLCAMECLGAFKPGRQKFCRCYLHAAPVDPHFCSTSLQALAGAPDLELPQDAACTQDVPISLLERSLAFVFASAESYDELDVTCSKGCFLAPSMRAEAVCRLLPVYTSNTLLVLSQGQPWSGLWQRTWSMVEAQLRPKVVGESMPLHQRTALMGALAQLMAAVTAPLRLPDTEGTRPGAGHWRLLDPATDRVDQALEGRALPVLERLLRRGADDPSSLEAALLSCGPALALDFWAGALALLAYAHPTQAAAFTASVAKALRRAEASEAPHAVIHDAAAQPQRAVAQLVASRLCAAVSWVSGSTSGDASDDGTRSGASGGASGDCTSGGAGGGASGGASDDGTSGGASGDGTSGGASDGAALGRLALVLSAALPAWLPQLSRLVRAAAAREQAAAAQAGQTQAAAGAGQAHGAGHGAEVAAAAAASLPGVCGSLEALLDACRVYLPGPAPPAPEAGASSSSGAPGIGGAVTACGAAGRDASPAPGSSGNSEGDAGSSNGDGDAHNSGGGGPGSSTGGGGGAGGSSAQDWRWAVLEEAGVVPLVDLALGLLERPRPGLHAPTSLAALTAAWAVALMLRERDAVAGGEERELAEGVEAATGCVEAWVAGGEGDGAGLSGQLGWRRGEGVRLAALMVEPGEARRRLGVSACANPACRSLAGESEAGLRLQQCGRCGRVSYCCRECQMAHWRQNALTMMLSARSVPTARVQARRAGSRAAVCRSRVLVVASAATEKKFDRIPPWETGVFPSLQGKLSSISPEDAAKRIASGKWVLVDVRTREQYAEGHPEGAINVPLYESITLGGDVRRSLKYLLYKSNGVSPIDMNAEFYSQLAEAADGRGVITCCEAGGTLKPTINFPAGKSSRSLQAAYVIMEEGLAANVAHLERGIYGWFQADLPIEGEYRPDIGRTPMAVAEPQLKNIAASTGYEMRPGDKAVEEPKKEPKKFFFF</sequence>
<dbReference type="InterPro" id="IPR043186">
    <property type="entry name" value="Str14"/>
</dbReference>
<feature type="compositionally biased region" description="Gly residues" evidence="4">
    <location>
        <begin position="509"/>
        <end position="528"/>
    </location>
</feature>
<feature type="domain" description="Rhodanese" evidence="5">
    <location>
        <begin position="957"/>
        <end position="1090"/>
    </location>
</feature>
<dbReference type="InterPro" id="IPR001763">
    <property type="entry name" value="Rhodanese-like_dom"/>
</dbReference>
<feature type="compositionally biased region" description="Gly residues" evidence="4">
    <location>
        <begin position="698"/>
        <end position="715"/>
    </location>
</feature>
<keyword evidence="2" id="KW-0863">Zinc-finger</keyword>
<gene>
    <name evidence="6" type="ORF">HYH03_016996</name>
</gene>
<dbReference type="AlphaFoldDB" id="A0A835XIR1"/>
<dbReference type="GO" id="GO:0009507">
    <property type="term" value="C:chloroplast"/>
    <property type="evidence" value="ECO:0007669"/>
    <property type="project" value="TreeGrafter"/>
</dbReference>
<evidence type="ECO:0000256" key="2">
    <source>
        <dbReference type="ARBA" id="ARBA00022771"/>
    </source>
</evidence>
<dbReference type="SUPFAM" id="SSF52821">
    <property type="entry name" value="Rhodanese/Cell cycle control phosphatase"/>
    <property type="match status" value="1"/>
</dbReference>
<dbReference type="PANTHER" id="PTHR44920">
    <property type="entry name" value="RHODANESE-LIKE DOMAIN-CONTAINING PROTEIN 14, CHLOROPLASTIC-RELATED"/>
    <property type="match status" value="1"/>
</dbReference>
<comment type="caution">
    <text evidence="6">The sequence shown here is derived from an EMBL/GenBank/DDBJ whole genome shotgun (WGS) entry which is preliminary data.</text>
</comment>
<feature type="region of interest" description="Disordered" evidence="4">
    <location>
        <begin position="666"/>
        <end position="718"/>
    </location>
</feature>
<protein>
    <recommendedName>
        <fullName evidence="5">Rhodanese domain-containing protein</fullName>
    </recommendedName>
</protein>
<evidence type="ECO:0000313" key="7">
    <source>
        <dbReference type="Proteomes" id="UP000612055"/>
    </source>
</evidence>
<reference evidence="6" key="1">
    <citation type="journal article" date="2020" name="bioRxiv">
        <title>Comparative genomics of Chlamydomonas.</title>
        <authorList>
            <person name="Craig R.J."/>
            <person name="Hasan A.R."/>
            <person name="Ness R.W."/>
            <person name="Keightley P.D."/>
        </authorList>
    </citation>
    <scope>NUCLEOTIDE SEQUENCE</scope>
    <source>
        <strain evidence="6">CCAP 11/70</strain>
    </source>
</reference>
<dbReference type="Pfam" id="PF01753">
    <property type="entry name" value="zf-MYND"/>
    <property type="match status" value="1"/>
</dbReference>
<dbReference type="CDD" id="cd00158">
    <property type="entry name" value="RHOD"/>
    <property type="match status" value="1"/>
</dbReference>
<dbReference type="InterPro" id="IPR002893">
    <property type="entry name" value="Znf_MYND"/>
</dbReference>
<keyword evidence="1" id="KW-0479">Metal-binding</keyword>
<dbReference type="Proteomes" id="UP000612055">
    <property type="component" value="Unassembled WGS sequence"/>
</dbReference>
<dbReference type="InterPro" id="IPR036873">
    <property type="entry name" value="Rhodanese-like_dom_sf"/>
</dbReference>
<dbReference type="Pfam" id="PF00581">
    <property type="entry name" value="Rhodanese"/>
    <property type="match status" value="1"/>
</dbReference>
<organism evidence="6 7">
    <name type="scientific">Edaphochlamys debaryana</name>
    <dbReference type="NCBI Taxonomy" id="47281"/>
    <lineage>
        <taxon>Eukaryota</taxon>
        <taxon>Viridiplantae</taxon>
        <taxon>Chlorophyta</taxon>
        <taxon>core chlorophytes</taxon>
        <taxon>Chlorophyceae</taxon>
        <taxon>CS clade</taxon>
        <taxon>Chlamydomonadales</taxon>
        <taxon>Chlamydomonadales incertae sedis</taxon>
        <taxon>Edaphochlamys</taxon>
    </lineage>
</organism>
<dbReference type="Gene3D" id="6.10.140.2220">
    <property type="match status" value="1"/>
</dbReference>
<dbReference type="SUPFAM" id="SSF144232">
    <property type="entry name" value="HIT/MYND zinc finger-like"/>
    <property type="match status" value="1"/>
</dbReference>
<evidence type="ECO:0000313" key="6">
    <source>
        <dbReference type="EMBL" id="KAG2484184.1"/>
    </source>
</evidence>
<keyword evidence="3" id="KW-0862">Zinc</keyword>
<dbReference type="EMBL" id="JAEHOE010000155">
    <property type="protein sequence ID" value="KAG2484184.1"/>
    <property type="molecule type" value="Genomic_DNA"/>
</dbReference>
<dbReference type="PANTHER" id="PTHR44920:SF2">
    <property type="entry name" value="RHODANESE DOMAIN-CONTAINING PROTEIN"/>
    <property type="match status" value="1"/>
</dbReference>
<dbReference type="PROSITE" id="PS50206">
    <property type="entry name" value="RHODANESE_3"/>
    <property type="match status" value="1"/>
</dbReference>
<feature type="compositionally biased region" description="Low complexity" evidence="4">
    <location>
        <begin position="677"/>
        <end position="692"/>
    </location>
</feature>